<evidence type="ECO:0000313" key="6">
    <source>
        <dbReference type="Proteomes" id="UP000051330"/>
    </source>
</evidence>
<evidence type="ECO:0000313" key="5">
    <source>
        <dbReference type="EMBL" id="KRL14806.1"/>
    </source>
</evidence>
<dbReference type="InterPro" id="IPR011663">
    <property type="entry name" value="UTRA"/>
</dbReference>
<name>A0A0R1N3C8_9LACO</name>
<dbReference type="STRING" id="1423792.FD09_GL000467"/>
<dbReference type="AlphaFoldDB" id="A0A0R1N3C8"/>
<dbReference type="Pfam" id="PF07702">
    <property type="entry name" value="UTRA"/>
    <property type="match status" value="1"/>
</dbReference>
<dbReference type="Gene3D" id="3.40.1410.10">
    <property type="entry name" value="Chorismate lyase-like"/>
    <property type="match status" value="1"/>
</dbReference>
<gene>
    <name evidence="5" type="ORF">FD09_GL000467</name>
</gene>
<evidence type="ECO:0000256" key="3">
    <source>
        <dbReference type="ARBA" id="ARBA00023163"/>
    </source>
</evidence>
<dbReference type="OrthoDB" id="9815017at2"/>
<keyword evidence="1" id="KW-0805">Transcription regulation</keyword>
<dbReference type="CDD" id="cd07377">
    <property type="entry name" value="WHTH_GntR"/>
    <property type="match status" value="1"/>
</dbReference>
<evidence type="ECO:0000256" key="1">
    <source>
        <dbReference type="ARBA" id="ARBA00023015"/>
    </source>
</evidence>
<dbReference type="InterPro" id="IPR050679">
    <property type="entry name" value="Bact_HTH_transcr_reg"/>
</dbReference>
<dbReference type="RefSeq" id="WP_057817824.1">
    <property type="nucleotide sequence ID" value="NZ_AZEC01000001.1"/>
</dbReference>
<sequence length="237" mass="27451">MYKYREVYTDIKNNILTNHYRAGSLMPTQEELAEKYSISRLTLRKVLQMLGDEGLVYSKQGAGTFVRPRMADSPDEILPLNSPIGVTYSHRSQEISSKVLHFDARLPTPLEQKNLNIEANEPVYEIKRVRYLNGKHYSFEHTIMPTRIAPLDEKILHKSIYDYLGSKNIMMTDARRVVYAEAADAETSQAMGVDLNCPMLVIEQTAYDQKGRAFEYSVSQFIKDHSKFVFDVHRQWY</sequence>
<dbReference type="SUPFAM" id="SSF64288">
    <property type="entry name" value="Chorismate lyase-like"/>
    <property type="match status" value="1"/>
</dbReference>
<dbReference type="PATRIC" id="fig|1423792.3.peg.471"/>
<dbReference type="SMART" id="SM00345">
    <property type="entry name" value="HTH_GNTR"/>
    <property type="match status" value="1"/>
</dbReference>
<dbReference type="Proteomes" id="UP000051330">
    <property type="component" value="Unassembled WGS sequence"/>
</dbReference>
<accession>A0A0R1N3C8</accession>
<keyword evidence="2" id="KW-0238">DNA-binding</keyword>
<organism evidence="5 6">
    <name type="scientific">Schleiferilactobacillus perolens DSM 12744</name>
    <dbReference type="NCBI Taxonomy" id="1423792"/>
    <lineage>
        <taxon>Bacteria</taxon>
        <taxon>Bacillati</taxon>
        <taxon>Bacillota</taxon>
        <taxon>Bacilli</taxon>
        <taxon>Lactobacillales</taxon>
        <taxon>Lactobacillaceae</taxon>
        <taxon>Schleiferilactobacillus</taxon>
    </lineage>
</organism>
<dbReference type="SUPFAM" id="SSF46785">
    <property type="entry name" value="Winged helix' DNA-binding domain"/>
    <property type="match status" value="1"/>
</dbReference>
<dbReference type="SMART" id="SM00866">
    <property type="entry name" value="UTRA"/>
    <property type="match status" value="1"/>
</dbReference>
<dbReference type="InterPro" id="IPR036390">
    <property type="entry name" value="WH_DNA-bd_sf"/>
</dbReference>
<dbReference type="InterPro" id="IPR000524">
    <property type="entry name" value="Tscrpt_reg_HTH_GntR"/>
</dbReference>
<dbReference type="Gene3D" id="1.10.10.10">
    <property type="entry name" value="Winged helix-like DNA-binding domain superfamily/Winged helix DNA-binding domain"/>
    <property type="match status" value="1"/>
</dbReference>
<dbReference type="PROSITE" id="PS50949">
    <property type="entry name" value="HTH_GNTR"/>
    <property type="match status" value="1"/>
</dbReference>
<dbReference type="GO" id="GO:0045892">
    <property type="term" value="P:negative regulation of DNA-templated transcription"/>
    <property type="evidence" value="ECO:0007669"/>
    <property type="project" value="TreeGrafter"/>
</dbReference>
<dbReference type="PRINTS" id="PR00035">
    <property type="entry name" value="HTHGNTR"/>
</dbReference>
<dbReference type="Pfam" id="PF00392">
    <property type="entry name" value="GntR"/>
    <property type="match status" value="1"/>
</dbReference>
<dbReference type="PANTHER" id="PTHR44846">
    <property type="entry name" value="MANNOSYL-D-GLYCERATE TRANSPORT/METABOLISM SYSTEM REPRESSOR MNGR-RELATED"/>
    <property type="match status" value="1"/>
</dbReference>
<dbReference type="GO" id="GO:0003700">
    <property type="term" value="F:DNA-binding transcription factor activity"/>
    <property type="evidence" value="ECO:0007669"/>
    <property type="project" value="InterPro"/>
</dbReference>
<feature type="domain" description="HTH gntR-type" evidence="4">
    <location>
        <begin position="1"/>
        <end position="69"/>
    </location>
</feature>
<evidence type="ECO:0000256" key="2">
    <source>
        <dbReference type="ARBA" id="ARBA00023125"/>
    </source>
</evidence>
<keyword evidence="6" id="KW-1185">Reference proteome</keyword>
<dbReference type="InterPro" id="IPR036388">
    <property type="entry name" value="WH-like_DNA-bd_sf"/>
</dbReference>
<protein>
    <submittedName>
        <fullName evidence="5">Transcriptional regulator</fullName>
    </submittedName>
</protein>
<dbReference type="PANTHER" id="PTHR44846:SF4">
    <property type="entry name" value="HTH GNTR-TYPE DOMAIN-CONTAINING PROTEIN"/>
    <property type="match status" value="1"/>
</dbReference>
<evidence type="ECO:0000259" key="4">
    <source>
        <dbReference type="PROSITE" id="PS50949"/>
    </source>
</evidence>
<dbReference type="InterPro" id="IPR028978">
    <property type="entry name" value="Chorismate_lyase_/UTRA_dom_sf"/>
</dbReference>
<comment type="caution">
    <text evidence="5">The sequence shown here is derived from an EMBL/GenBank/DDBJ whole genome shotgun (WGS) entry which is preliminary data.</text>
</comment>
<dbReference type="GO" id="GO:0003677">
    <property type="term" value="F:DNA binding"/>
    <property type="evidence" value="ECO:0007669"/>
    <property type="project" value="UniProtKB-KW"/>
</dbReference>
<dbReference type="EMBL" id="AZEC01000001">
    <property type="protein sequence ID" value="KRL14806.1"/>
    <property type="molecule type" value="Genomic_DNA"/>
</dbReference>
<proteinExistence type="predicted"/>
<keyword evidence="3" id="KW-0804">Transcription</keyword>
<reference evidence="5 6" key="1">
    <citation type="journal article" date="2015" name="Genome Announc.">
        <title>Expanding the biotechnology potential of lactobacilli through comparative genomics of 213 strains and associated genera.</title>
        <authorList>
            <person name="Sun Z."/>
            <person name="Harris H.M."/>
            <person name="McCann A."/>
            <person name="Guo C."/>
            <person name="Argimon S."/>
            <person name="Zhang W."/>
            <person name="Yang X."/>
            <person name="Jeffery I.B."/>
            <person name="Cooney J.C."/>
            <person name="Kagawa T.F."/>
            <person name="Liu W."/>
            <person name="Song Y."/>
            <person name="Salvetti E."/>
            <person name="Wrobel A."/>
            <person name="Rasinkangas P."/>
            <person name="Parkhill J."/>
            <person name="Rea M.C."/>
            <person name="O'Sullivan O."/>
            <person name="Ritari J."/>
            <person name="Douillard F.P."/>
            <person name="Paul Ross R."/>
            <person name="Yang R."/>
            <person name="Briner A.E."/>
            <person name="Felis G.E."/>
            <person name="de Vos W.M."/>
            <person name="Barrangou R."/>
            <person name="Klaenhammer T.R."/>
            <person name="Caufield P.W."/>
            <person name="Cui Y."/>
            <person name="Zhang H."/>
            <person name="O'Toole P.W."/>
        </authorList>
    </citation>
    <scope>NUCLEOTIDE SEQUENCE [LARGE SCALE GENOMIC DNA]</scope>
    <source>
        <strain evidence="5 6">DSM 12744</strain>
    </source>
</reference>